<proteinExistence type="predicted"/>
<feature type="domain" description="HTH cro/C1-type" evidence="1">
    <location>
        <begin position="7"/>
        <end position="60"/>
    </location>
</feature>
<protein>
    <submittedName>
        <fullName evidence="2">Multiprotein-bridging factor 1 family protein</fullName>
    </submittedName>
</protein>
<dbReference type="EMBL" id="JBFRHK010000009">
    <property type="protein sequence ID" value="MEX3746516.1"/>
    <property type="molecule type" value="Genomic_DNA"/>
</dbReference>
<keyword evidence="3" id="KW-1185">Reference proteome</keyword>
<reference evidence="2 3" key="1">
    <citation type="submission" date="2024-07" db="EMBL/GenBank/DDBJ databases">
        <title>Characterization of a bacterium isolated from hydrolysated instant sea cucumber by whole-genome sequencing and metabolomics.</title>
        <authorList>
            <person name="Luo X."/>
            <person name="Zhang Z."/>
            <person name="Zheng Z."/>
            <person name="Zhang W."/>
            <person name="Ming T."/>
            <person name="Jiao L."/>
            <person name="Su X."/>
            <person name="Kong F."/>
            <person name="Xu J."/>
        </authorList>
    </citation>
    <scope>NUCLEOTIDE SEQUENCE [LARGE SCALE GENOMIC DNA]</scope>
    <source>
        <strain evidence="2 3">XL-2024</strain>
    </source>
</reference>
<dbReference type="RefSeq" id="WP_368637148.1">
    <property type="nucleotide sequence ID" value="NZ_JBFRHK010000009.1"/>
</dbReference>
<dbReference type="InterPro" id="IPR001387">
    <property type="entry name" value="Cro/C1-type_HTH"/>
</dbReference>
<sequence>MDFGLFIRNKREEKGISTRELSKRIGKSSNYISSLENGRTKLPSPAVAKRILEELSIEGIPDVMIRFRIIEKKDRVRVLFELDDESKKKEMIESIIQSIEQMDIEMLSAFYGAVKRHKDIVMNVHLLEETNKRALTSLKDYLDYLVNKE</sequence>
<evidence type="ECO:0000259" key="1">
    <source>
        <dbReference type="PROSITE" id="PS50943"/>
    </source>
</evidence>
<dbReference type="InterPro" id="IPR010982">
    <property type="entry name" value="Lambda_DNA-bd_dom_sf"/>
</dbReference>
<comment type="caution">
    <text evidence="2">The sequence shown here is derived from an EMBL/GenBank/DDBJ whole genome shotgun (WGS) entry which is preliminary data.</text>
</comment>
<accession>A0ABV3W011</accession>
<name>A0ABV3W011_9BACI</name>
<dbReference type="SUPFAM" id="SSF47413">
    <property type="entry name" value="lambda repressor-like DNA-binding domains"/>
    <property type="match status" value="1"/>
</dbReference>
<dbReference type="Proteomes" id="UP001558534">
    <property type="component" value="Unassembled WGS sequence"/>
</dbReference>
<dbReference type="Gene3D" id="1.10.260.40">
    <property type="entry name" value="lambda repressor-like DNA-binding domains"/>
    <property type="match status" value="1"/>
</dbReference>
<evidence type="ECO:0000313" key="2">
    <source>
        <dbReference type="EMBL" id="MEX3746516.1"/>
    </source>
</evidence>
<dbReference type="CDD" id="cd00093">
    <property type="entry name" value="HTH_XRE"/>
    <property type="match status" value="1"/>
</dbReference>
<gene>
    <name evidence="2" type="ORF">AB1300_15440</name>
</gene>
<dbReference type="Pfam" id="PF01381">
    <property type="entry name" value="HTH_3"/>
    <property type="match status" value="1"/>
</dbReference>
<evidence type="ECO:0000313" key="3">
    <source>
        <dbReference type="Proteomes" id="UP001558534"/>
    </source>
</evidence>
<organism evidence="2 3">
    <name type="scientific">Lysinibacillus xylanilyticus</name>
    <dbReference type="NCBI Taxonomy" id="582475"/>
    <lineage>
        <taxon>Bacteria</taxon>
        <taxon>Bacillati</taxon>
        <taxon>Bacillota</taxon>
        <taxon>Bacilli</taxon>
        <taxon>Bacillales</taxon>
        <taxon>Bacillaceae</taxon>
        <taxon>Lysinibacillus</taxon>
    </lineage>
</organism>
<dbReference type="SMART" id="SM00530">
    <property type="entry name" value="HTH_XRE"/>
    <property type="match status" value="1"/>
</dbReference>
<dbReference type="PROSITE" id="PS50943">
    <property type="entry name" value="HTH_CROC1"/>
    <property type="match status" value="1"/>
</dbReference>